<protein>
    <submittedName>
        <fullName evidence="1">Uncharacterized protein</fullName>
    </submittedName>
</protein>
<dbReference type="AlphaFoldDB" id="A0A0E9RJD4"/>
<reference evidence="1" key="2">
    <citation type="journal article" date="2015" name="Fish Shellfish Immunol.">
        <title>Early steps in the European eel (Anguilla anguilla)-Vibrio vulnificus interaction in the gills: Role of the RtxA13 toxin.</title>
        <authorList>
            <person name="Callol A."/>
            <person name="Pajuelo D."/>
            <person name="Ebbesson L."/>
            <person name="Teles M."/>
            <person name="MacKenzie S."/>
            <person name="Amaro C."/>
        </authorList>
    </citation>
    <scope>NUCLEOTIDE SEQUENCE</scope>
</reference>
<name>A0A0E9RJD4_ANGAN</name>
<evidence type="ECO:0000313" key="1">
    <source>
        <dbReference type="EMBL" id="JAH29246.1"/>
    </source>
</evidence>
<proteinExistence type="predicted"/>
<reference evidence="1" key="1">
    <citation type="submission" date="2014-11" db="EMBL/GenBank/DDBJ databases">
        <authorList>
            <person name="Amaro Gonzalez C."/>
        </authorList>
    </citation>
    <scope>NUCLEOTIDE SEQUENCE</scope>
</reference>
<organism evidence="1">
    <name type="scientific">Anguilla anguilla</name>
    <name type="common">European freshwater eel</name>
    <name type="synonym">Muraena anguilla</name>
    <dbReference type="NCBI Taxonomy" id="7936"/>
    <lineage>
        <taxon>Eukaryota</taxon>
        <taxon>Metazoa</taxon>
        <taxon>Chordata</taxon>
        <taxon>Craniata</taxon>
        <taxon>Vertebrata</taxon>
        <taxon>Euteleostomi</taxon>
        <taxon>Actinopterygii</taxon>
        <taxon>Neopterygii</taxon>
        <taxon>Teleostei</taxon>
        <taxon>Anguilliformes</taxon>
        <taxon>Anguillidae</taxon>
        <taxon>Anguilla</taxon>
    </lineage>
</organism>
<dbReference type="EMBL" id="GBXM01079331">
    <property type="protein sequence ID" value="JAH29246.1"/>
    <property type="molecule type" value="Transcribed_RNA"/>
</dbReference>
<accession>A0A0E9RJD4</accession>
<sequence>MKLKHCSRAKPIGNALNNPGLGMQKKGHTVEFFKHITDDLSVTIPIQIGFHIVTIEVQFYLPKPQEFQTPRIKLTQK</sequence>